<dbReference type="GO" id="GO:0016422">
    <property type="term" value="F:mRNA (2'-O-methyladenosine-N6-)-methyltransferase activity"/>
    <property type="evidence" value="ECO:0007669"/>
    <property type="project" value="InterPro"/>
</dbReference>
<organism evidence="5 6">
    <name type="scientific">Triparma laevis f. longispina</name>
    <dbReference type="NCBI Taxonomy" id="1714387"/>
    <lineage>
        <taxon>Eukaryota</taxon>
        <taxon>Sar</taxon>
        <taxon>Stramenopiles</taxon>
        <taxon>Ochrophyta</taxon>
        <taxon>Bolidophyceae</taxon>
        <taxon>Parmales</taxon>
        <taxon>Triparmaceae</taxon>
        <taxon>Triparma</taxon>
    </lineage>
</organism>
<feature type="compositionally biased region" description="Low complexity" evidence="2">
    <location>
        <begin position="208"/>
        <end position="219"/>
    </location>
</feature>
<feature type="chain" id="PRO_5040999005" description="DCD domain-containing protein" evidence="3">
    <location>
        <begin position="17"/>
        <end position="1657"/>
    </location>
</feature>
<dbReference type="Proteomes" id="UP001165122">
    <property type="component" value="Unassembled WGS sequence"/>
</dbReference>
<comment type="caution">
    <text evidence="5">The sequence shown here is derived from an EMBL/GenBank/DDBJ whole genome shotgun (WGS) entry which is preliminary data.</text>
</comment>
<feature type="coiled-coil region" evidence="1">
    <location>
        <begin position="916"/>
        <end position="943"/>
    </location>
</feature>
<feature type="domain" description="DCD" evidence="4">
    <location>
        <begin position="763"/>
        <end position="886"/>
    </location>
</feature>
<name>A0A9W7FDM9_9STRA</name>
<accession>A0A9W7FDM9</accession>
<keyword evidence="1" id="KW-0175">Coiled coil</keyword>
<gene>
    <name evidence="5" type="ORF">TrLO_g6748</name>
</gene>
<evidence type="ECO:0000256" key="2">
    <source>
        <dbReference type="SAM" id="MobiDB-lite"/>
    </source>
</evidence>
<dbReference type="PANTHER" id="PTHR21727:SF0">
    <property type="entry name" value="MRNA (2'-O-METHYLADENOSINE-N(6)-)-METHYLTRANSFERASE"/>
    <property type="match status" value="1"/>
</dbReference>
<dbReference type="SMART" id="SM00767">
    <property type="entry name" value="DCD"/>
    <property type="match status" value="1"/>
</dbReference>
<feature type="signal peptide" evidence="3">
    <location>
        <begin position="1"/>
        <end position="16"/>
    </location>
</feature>
<dbReference type="Pfam" id="PF10539">
    <property type="entry name" value="Dev_Cell_Death"/>
    <property type="match status" value="1"/>
</dbReference>
<proteinExistence type="predicted"/>
<dbReference type="InterPro" id="IPR039881">
    <property type="entry name" value="PCIF1-like"/>
</dbReference>
<dbReference type="InterPro" id="IPR013989">
    <property type="entry name" value="Dev_and_cell_death_domain"/>
</dbReference>
<evidence type="ECO:0000259" key="4">
    <source>
        <dbReference type="PROSITE" id="PS51222"/>
    </source>
</evidence>
<dbReference type="InterPro" id="IPR022035">
    <property type="entry name" value="PCIF1_WW"/>
</dbReference>
<dbReference type="EMBL" id="BRXW01000147">
    <property type="protein sequence ID" value="GMI10258.1"/>
    <property type="molecule type" value="Genomic_DNA"/>
</dbReference>
<dbReference type="OrthoDB" id="193787at2759"/>
<sequence length="1657" mass="185094">MSNGLTITSLLQLCLSNSTPCFIYTCSNKTEGVCLRHQVLARPSYSTSSTSPSTSTPIRPTSLSTYANFILSPSQNHTPPPPLIFLINYQTSMILGPFISTEEEILVEKDRIFKGRFRRQVKVEPVLGEVLRSRIGHDWIKGSGTHNDTLLYLNNFTNSPTDTFSSLDSLNSTEDKLILALACLERLTEDMNDYWVSSRTSLKKIPRQSSQIIPSLSTSPTPPTSSTPGSRRVQAYSLRENVSKLHLNIVPTSSAYMNVFYSMLKTLIKSLPIIYSSTSSTGVRLLTEPESGIKETQSENLLLSLDYLSRLTSYALSISSRSDLRYCRFIEERVRRFGSAMPPTEEHESRLDRLRKVGNKICHDGEEIVRGIAQEVVEDCLEAVMEEFRVECFCTLCPVLTGLNRKEVRRIQGGDWEGCKPEIFDDEPREKVKLDNDLNMGEEDFPTLVPAALPPPPTPQNPATINQTTLNQTQLDNISEEEQIRLAAAARIKEQERETLSVNAKAFKSSPAKKLSDAVPAFIPGMGVDYVNEKHTVQSLFTNFSSKITPEYYYSSTTIDTNACAPTSGCCVLQLLGLKRVILLGSPETKVQATFSDGTNLCVGILNVNMMKGLHAQGKVLDLGGFYKLRKFRAGLRACVVEVEDVKEGEKRYSWSYGDVIEILGVEQREEYRKGFVGKPIGYCFDGGGGKAQYTHTHPNTTQTPFVQFEPKSTQQSEPEQPKTSPPATTLMIRLPDFVTANKITKQYFEPATASAAQEQRTYPGNAYIFHCAKTTRQECVSRKLFGGPSSAGYKSIVPGSILFLYQINAKEIEGPFKALSVIKKDIVPEAWEGKYKWQCKVDKLGSNVLKFSRQEVQHIIGNGRLNGLSEGKQQQLLEYFKLRGWKSYQAEAASSATDEAGRIRAAAEREYKEYVAAEERRVTKLNDKIKKKREEVKAYNAKVAAGQTKKQSKTNGKKISPPPREKTAADFEAELRVQQPQNTNGHGAEFSILRMWEFLIPADFDPVLFKTSKKILNKATNGQFDKDSFEEFVTVLEKSRSGSVRHGKSKLDFKGAATILASLLTISDFNSGELGDYRDYVIQFILSSLSVAAGMEVENDIVHAWNKVLVNCGLEPVMSETLRELAAAADPTKNKETLDMLQQLQNLDVRSPSPSTSATTNKAHTDVLGLLGMKDQAEKIEVEGKAKNNNPPPTKVASNPNLIGMMKKSSNLQEEHPDVCLFRNRRFLRLIEECFKKSRHSISVQKAKFKSFAKFSRSELRLVLKDVVQQYIFRAISTIELSGEDMEEGYDSVICVMEDEESMRSLIAELLESEKGKLPGMKFPDSESFAKIMSKEIILASSEIAALKSEHSADYVTDQSIGMCVRTDADNDDIVYITYASDGQNYEMGCFKPHYNMLKAAYVQRANEGVLFVDTGLERMHVRMFNLLGRYDLLGFLRPGYQASITSNLMIVLQEELSVGCECFASPLNRQLGRYCSMWGDTDYWFGSWGSFWGLEPEEGSYEVNPPFDPFTITQAFIKILQELQTATVPLSFTIVVPWLKDTSAIVNGNDDEVGAEFKTFVRRCLKVEDAKFCLGMQHKDGGHFKAQGPTMVCVAQNDLGAAKWPLKDLGAKKIVDAFGKVPKGEGVRKEEAVLKGFEEDGWMGSVGLREVEEEE</sequence>
<feature type="region of interest" description="Disordered" evidence="2">
    <location>
        <begin position="943"/>
        <end position="967"/>
    </location>
</feature>
<reference evidence="6" key="1">
    <citation type="journal article" date="2023" name="Commun. Biol.">
        <title>Genome analysis of Parmales, the sister group of diatoms, reveals the evolutionary specialization of diatoms from phago-mixotrophs to photoautotrophs.</title>
        <authorList>
            <person name="Ban H."/>
            <person name="Sato S."/>
            <person name="Yoshikawa S."/>
            <person name="Yamada K."/>
            <person name="Nakamura Y."/>
            <person name="Ichinomiya M."/>
            <person name="Sato N."/>
            <person name="Blanc-Mathieu R."/>
            <person name="Endo H."/>
            <person name="Kuwata A."/>
            <person name="Ogata H."/>
        </authorList>
    </citation>
    <scope>NUCLEOTIDE SEQUENCE [LARGE SCALE GENOMIC DNA]</scope>
    <source>
        <strain evidence="6">NIES 3700</strain>
    </source>
</reference>
<dbReference type="Pfam" id="PF12237">
    <property type="entry name" value="PCIF1_WW"/>
    <property type="match status" value="1"/>
</dbReference>
<dbReference type="PANTHER" id="PTHR21727">
    <property type="entry name" value="PHOSPHORYLATED CTD INTERACTING FACTOR 1"/>
    <property type="match status" value="1"/>
</dbReference>
<evidence type="ECO:0000256" key="3">
    <source>
        <dbReference type="SAM" id="SignalP"/>
    </source>
</evidence>
<keyword evidence="3" id="KW-0732">Signal</keyword>
<dbReference type="PROSITE" id="PS51222">
    <property type="entry name" value="DCD"/>
    <property type="match status" value="1"/>
</dbReference>
<evidence type="ECO:0000313" key="6">
    <source>
        <dbReference type="Proteomes" id="UP001165122"/>
    </source>
</evidence>
<protein>
    <recommendedName>
        <fullName evidence="4">DCD domain-containing protein</fullName>
    </recommendedName>
</protein>
<feature type="region of interest" description="Disordered" evidence="2">
    <location>
        <begin position="206"/>
        <end position="232"/>
    </location>
</feature>
<dbReference type="GO" id="GO:0099122">
    <property type="term" value="F:RNA polymerase II C-terminal domain binding"/>
    <property type="evidence" value="ECO:0007669"/>
    <property type="project" value="InterPro"/>
</dbReference>
<evidence type="ECO:0000313" key="5">
    <source>
        <dbReference type="EMBL" id="GMI10258.1"/>
    </source>
</evidence>
<keyword evidence="6" id="KW-1185">Reference proteome</keyword>
<evidence type="ECO:0000256" key="1">
    <source>
        <dbReference type="SAM" id="Coils"/>
    </source>
</evidence>